<dbReference type="EMBL" id="MN602266">
    <property type="protein sequence ID" value="QGH74617.1"/>
    <property type="molecule type" value="Genomic_DNA"/>
</dbReference>
<evidence type="ECO:0000313" key="1">
    <source>
        <dbReference type="EMBL" id="QGH74617.1"/>
    </source>
</evidence>
<dbReference type="Proteomes" id="UP000594402">
    <property type="component" value="Segment"/>
</dbReference>
<gene>
    <name evidence="1" type="ORF">DSS3VP1_00049</name>
</gene>
<keyword evidence="2" id="KW-1185">Reference proteome</keyword>
<name>A0A7S5KPG3_9CAUD</name>
<proteinExistence type="predicted"/>
<reference evidence="1 2" key="1">
    <citation type="submission" date="2019-10" db="EMBL/GenBank/DDBJ databases">
        <title>Isolation and characterisation of a new family of globally distributed lytic roseophage, the Naomivirus.</title>
        <authorList>
            <person name="Rihtman B."/>
            <person name="Puxty R.J."/>
            <person name="Hapeshi A."/>
            <person name="Zhan Y."/>
            <person name="Michinevski S."/>
            <person name="Waterfield N.R."/>
            <person name="Chen F."/>
            <person name="Millard A.D."/>
            <person name="Scanlan D.J."/>
            <person name="Chen Y."/>
        </authorList>
    </citation>
    <scope>NUCLEOTIDE SEQUENCE [LARGE SCALE GENOMIC DNA]</scope>
</reference>
<evidence type="ECO:0000313" key="2">
    <source>
        <dbReference type="Proteomes" id="UP000594402"/>
    </source>
</evidence>
<protein>
    <submittedName>
        <fullName evidence="1">Uncharacterized protein</fullName>
    </submittedName>
</protein>
<organism evidence="1 2">
    <name type="scientific">Bacteriophage DSS3_VP1</name>
    <dbReference type="NCBI Taxonomy" id="2664196"/>
    <lineage>
        <taxon>Viruses</taxon>
        <taxon>Duplodnaviria</taxon>
        <taxon>Heunggongvirae</taxon>
        <taxon>Uroviricota</taxon>
        <taxon>Caudoviricetes</taxon>
        <taxon>Naomviridae</taxon>
        <taxon>Noahvirus</taxon>
        <taxon>Noahvirus arc</taxon>
    </lineage>
</organism>
<accession>A0A7S5KPG3</accession>
<sequence>MSLTDKLEARVIAPYEELEFCPVLDFKDGVYIVLKDPDGINRFIDLKTTQVEIQNVQ</sequence>